<keyword evidence="2" id="KW-1185">Reference proteome</keyword>
<dbReference type="RefSeq" id="WP_131755402.1">
    <property type="nucleotide sequence ID" value="NZ_CAACUY010000005.1"/>
</dbReference>
<accession>A0ABW2Y0T6</accession>
<protein>
    <submittedName>
        <fullName evidence="1">Transcriptional regulator</fullName>
    </submittedName>
</protein>
<organism evidence="1 2">
    <name type="scientific">Actinomadura fibrosa</name>
    <dbReference type="NCBI Taxonomy" id="111802"/>
    <lineage>
        <taxon>Bacteria</taxon>
        <taxon>Bacillati</taxon>
        <taxon>Actinomycetota</taxon>
        <taxon>Actinomycetes</taxon>
        <taxon>Streptosporangiales</taxon>
        <taxon>Thermomonosporaceae</taxon>
        <taxon>Actinomadura</taxon>
    </lineage>
</organism>
<name>A0ABW2Y0T6_9ACTN</name>
<dbReference type="Proteomes" id="UP001597063">
    <property type="component" value="Unassembled WGS sequence"/>
</dbReference>
<comment type="caution">
    <text evidence="1">The sequence shown here is derived from an EMBL/GenBank/DDBJ whole genome shotgun (WGS) entry which is preliminary data.</text>
</comment>
<reference evidence="2" key="1">
    <citation type="journal article" date="2019" name="Int. J. Syst. Evol. Microbiol.">
        <title>The Global Catalogue of Microorganisms (GCM) 10K type strain sequencing project: providing services to taxonomists for standard genome sequencing and annotation.</title>
        <authorList>
            <consortium name="The Broad Institute Genomics Platform"/>
            <consortium name="The Broad Institute Genome Sequencing Center for Infectious Disease"/>
            <person name="Wu L."/>
            <person name="Ma J."/>
        </authorList>
    </citation>
    <scope>NUCLEOTIDE SEQUENCE [LARGE SCALE GENOMIC DNA]</scope>
    <source>
        <strain evidence="2">JCM 9371</strain>
    </source>
</reference>
<proteinExistence type="predicted"/>
<evidence type="ECO:0000313" key="2">
    <source>
        <dbReference type="Proteomes" id="UP001597063"/>
    </source>
</evidence>
<sequence length="211" mass="23493">MTRPSDPEDLALHGVRVLGFPTPSRIAVRYGLPAGAVEEALLDFEARGWTRRSSFAGSSGWSLTDAGRAENERRLSDELDRAGARAEVTAVHAAFLPLNRRLGAACTDWQIRPTRLDPMAFNDHTDWRWDERVLRTLASVGTSFADLCGRLTACLARFDGYAERYAEALRKAEAGQRSWVDGHDRDSCHLLWIQFHEDLLATLGIPRGSDT</sequence>
<gene>
    <name evidence="1" type="ORF">ACFQZM_36890</name>
</gene>
<evidence type="ECO:0000313" key="1">
    <source>
        <dbReference type="EMBL" id="MFD0690116.1"/>
    </source>
</evidence>
<dbReference type="EMBL" id="JBHTGP010000018">
    <property type="protein sequence ID" value="MFD0690116.1"/>
    <property type="molecule type" value="Genomic_DNA"/>
</dbReference>